<dbReference type="AlphaFoldDB" id="A0A382CMC7"/>
<evidence type="ECO:0000313" key="1">
    <source>
        <dbReference type="EMBL" id="SVB26994.1"/>
    </source>
</evidence>
<organism evidence="1">
    <name type="scientific">marine metagenome</name>
    <dbReference type="NCBI Taxonomy" id="408172"/>
    <lineage>
        <taxon>unclassified sequences</taxon>
        <taxon>metagenomes</taxon>
        <taxon>ecological metagenomes</taxon>
    </lineage>
</organism>
<protein>
    <submittedName>
        <fullName evidence="1">Uncharacterized protein</fullName>
    </submittedName>
</protein>
<dbReference type="EMBL" id="UINC01035108">
    <property type="protein sequence ID" value="SVB26994.1"/>
    <property type="molecule type" value="Genomic_DNA"/>
</dbReference>
<proteinExistence type="predicted"/>
<sequence length="69" mass="7427">MEMLCYTSAVELGSGRLALKLVATGNELLLSVLIWTKPKTLHLSSTWSTCSSTSTAFPLYQNALPILPG</sequence>
<accession>A0A382CMC7</accession>
<gene>
    <name evidence="1" type="ORF">METZ01_LOCUS179848</name>
</gene>
<reference evidence="1" key="1">
    <citation type="submission" date="2018-05" db="EMBL/GenBank/DDBJ databases">
        <authorList>
            <person name="Lanie J.A."/>
            <person name="Ng W.-L."/>
            <person name="Kazmierczak K.M."/>
            <person name="Andrzejewski T.M."/>
            <person name="Davidsen T.M."/>
            <person name="Wayne K.J."/>
            <person name="Tettelin H."/>
            <person name="Glass J.I."/>
            <person name="Rusch D."/>
            <person name="Podicherti R."/>
            <person name="Tsui H.-C.T."/>
            <person name="Winkler M.E."/>
        </authorList>
    </citation>
    <scope>NUCLEOTIDE SEQUENCE</scope>
</reference>
<name>A0A382CMC7_9ZZZZ</name>